<accession>A0ABT0XDF2</accession>
<evidence type="ECO:0000256" key="5">
    <source>
        <dbReference type="SAM" id="Phobius"/>
    </source>
</evidence>
<proteinExistence type="predicted"/>
<dbReference type="Pfam" id="PF00654">
    <property type="entry name" value="Voltage_CLC"/>
    <property type="match status" value="1"/>
</dbReference>
<feature type="transmembrane region" description="Helical" evidence="5">
    <location>
        <begin position="332"/>
        <end position="353"/>
    </location>
</feature>
<feature type="transmembrane region" description="Helical" evidence="5">
    <location>
        <begin position="170"/>
        <end position="194"/>
    </location>
</feature>
<evidence type="ECO:0000256" key="4">
    <source>
        <dbReference type="ARBA" id="ARBA00023136"/>
    </source>
</evidence>
<keyword evidence="3 5" id="KW-1133">Transmembrane helix</keyword>
<feature type="transmembrane region" description="Helical" evidence="5">
    <location>
        <begin position="206"/>
        <end position="230"/>
    </location>
</feature>
<reference evidence="6" key="1">
    <citation type="journal article" date="2023" name="Int. J. Syst. Evol. Microbiol.">
        <title>Streptomyces meridianus sp. nov. isolated from brackish water of the Tagus estuary in Alcochete, Portugal.</title>
        <authorList>
            <person name="Santos J.D.N."/>
            <person name="Klimek D."/>
            <person name="Calusinska M."/>
            <person name="Lobo Da Cunha A."/>
            <person name="Catita J."/>
            <person name="Goncalves H."/>
            <person name="Gonzalez I."/>
            <person name="Reyes F."/>
            <person name="Lage O.M."/>
        </authorList>
    </citation>
    <scope>NUCLEOTIDE SEQUENCE</scope>
    <source>
        <strain evidence="6">MTZ3.1</strain>
    </source>
</reference>
<comment type="caution">
    <text evidence="6">The sequence shown here is derived from an EMBL/GenBank/DDBJ whole genome shotgun (WGS) entry which is preliminary data.</text>
</comment>
<dbReference type="Gene3D" id="1.10.3080.10">
    <property type="entry name" value="Clc chloride channel"/>
    <property type="match status" value="1"/>
</dbReference>
<dbReference type="PANTHER" id="PTHR43427">
    <property type="entry name" value="CHLORIDE CHANNEL PROTEIN CLC-E"/>
    <property type="match status" value="1"/>
</dbReference>
<organism evidence="6 7">
    <name type="scientific">Streptomyces meridianus</name>
    <dbReference type="NCBI Taxonomy" id="2938945"/>
    <lineage>
        <taxon>Bacteria</taxon>
        <taxon>Bacillati</taxon>
        <taxon>Actinomycetota</taxon>
        <taxon>Actinomycetes</taxon>
        <taxon>Kitasatosporales</taxon>
        <taxon>Streptomycetaceae</taxon>
        <taxon>Streptomyces</taxon>
    </lineage>
</organism>
<gene>
    <name evidence="6" type="ORF">M1E25_21025</name>
</gene>
<dbReference type="InterPro" id="IPR001807">
    <property type="entry name" value="ClC"/>
</dbReference>
<name>A0ABT0XDF2_9ACTN</name>
<dbReference type="RefSeq" id="WP_251418040.1">
    <property type="nucleotide sequence ID" value="NZ_JAMQGM010000046.1"/>
</dbReference>
<feature type="transmembrane region" description="Helical" evidence="5">
    <location>
        <begin position="30"/>
        <end position="56"/>
    </location>
</feature>
<comment type="subcellular location">
    <subcellularLocation>
        <location evidence="1">Membrane</location>
        <topology evidence="1">Multi-pass membrane protein</topology>
    </subcellularLocation>
</comment>
<feature type="transmembrane region" description="Helical" evidence="5">
    <location>
        <begin position="107"/>
        <end position="129"/>
    </location>
</feature>
<dbReference type="InterPro" id="IPR014743">
    <property type="entry name" value="Cl-channel_core"/>
</dbReference>
<dbReference type="InterPro" id="IPR050368">
    <property type="entry name" value="ClC-type_chloride_channel"/>
</dbReference>
<feature type="transmembrane region" description="Helical" evidence="5">
    <location>
        <begin position="284"/>
        <end position="303"/>
    </location>
</feature>
<evidence type="ECO:0000313" key="6">
    <source>
        <dbReference type="EMBL" id="MCM2579799.1"/>
    </source>
</evidence>
<sequence length="452" mass="45159">MTQPTAAPSGGGNGPQEADRLREMLRNRAYLRGLAFSALIGIPVSLIAFWFLVLLQELEKGVWQGLPQELGLSSPPWWWSLPAALLSGVIVGAVVSRLPGKGGHVPAGGLHAGGASAAALPGVVLAALGSLPLGAVLGPEAPLIALGGGLAVLLAMLVRVRVTEQSSALLGAAGSAAAISALFGNPVIGAILLIEVAGVGGPQLFAVLLPALLSSGIGALVFTGFGRWTGLKAGSLSLDLPHTPPLEAGDVLWSVLMAAAIGAVLHWAPVVGRRTAAFVAGRPFSRTVLCAVTAGCFPALYALSTGRSPAEAALSGQGALTELAGNPQAWSAGALVAVLAFKTAGYAVCLGALRGGPVFPSLFLGAAAGVLCAPLPGLGTVTGMAVGMAAASATMLKLPLSSVVLVTLIVEDREALPVIVLAVVVAFVTTELMPRTLRGTRGAGGTRFTRAG</sequence>
<evidence type="ECO:0000256" key="1">
    <source>
        <dbReference type="ARBA" id="ARBA00004141"/>
    </source>
</evidence>
<keyword evidence="2 5" id="KW-0812">Transmembrane</keyword>
<keyword evidence="7" id="KW-1185">Reference proteome</keyword>
<dbReference type="EMBL" id="JAMQGM010000046">
    <property type="protein sequence ID" value="MCM2579799.1"/>
    <property type="molecule type" value="Genomic_DNA"/>
</dbReference>
<dbReference type="CDD" id="cd00400">
    <property type="entry name" value="Voltage_gated_ClC"/>
    <property type="match status" value="1"/>
</dbReference>
<feature type="transmembrane region" description="Helical" evidence="5">
    <location>
        <begin position="76"/>
        <end position="95"/>
    </location>
</feature>
<feature type="transmembrane region" description="Helical" evidence="5">
    <location>
        <begin position="385"/>
        <end position="409"/>
    </location>
</feature>
<evidence type="ECO:0000313" key="7">
    <source>
        <dbReference type="Proteomes" id="UP001167160"/>
    </source>
</evidence>
<protein>
    <submittedName>
        <fullName evidence="6">Chloride channel protein</fullName>
    </submittedName>
</protein>
<evidence type="ECO:0000256" key="2">
    <source>
        <dbReference type="ARBA" id="ARBA00022692"/>
    </source>
</evidence>
<evidence type="ECO:0000256" key="3">
    <source>
        <dbReference type="ARBA" id="ARBA00022989"/>
    </source>
</evidence>
<dbReference type="PRINTS" id="PR00762">
    <property type="entry name" value="CLCHANNEL"/>
</dbReference>
<feature type="transmembrane region" description="Helical" evidence="5">
    <location>
        <begin position="359"/>
        <end position="378"/>
    </location>
</feature>
<keyword evidence="4 5" id="KW-0472">Membrane</keyword>
<feature type="transmembrane region" description="Helical" evidence="5">
    <location>
        <begin position="141"/>
        <end position="158"/>
    </location>
</feature>
<dbReference type="SUPFAM" id="SSF81340">
    <property type="entry name" value="Clc chloride channel"/>
    <property type="match status" value="1"/>
</dbReference>
<dbReference type="Proteomes" id="UP001167160">
    <property type="component" value="Unassembled WGS sequence"/>
</dbReference>
<feature type="transmembrane region" description="Helical" evidence="5">
    <location>
        <begin position="415"/>
        <end position="433"/>
    </location>
</feature>